<dbReference type="EMBL" id="BGPR01019526">
    <property type="protein sequence ID" value="GBN82194.1"/>
    <property type="molecule type" value="Genomic_DNA"/>
</dbReference>
<dbReference type="AlphaFoldDB" id="A0A4Y2S2K6"/>
<name>A0A4Y2S2K6_ARAVE</name>
<gene>
    <name evidence="1" type="ORF">AVEN_19118_1</name>
    <name evidence="2" type="ORF">AVEN_36499_1</name>
</gene>
<comment type="caution">
    <text evidence="2">The sequence shown here is derived from an EMBL/GenBank/DDBJ whole genome shotgun (WGS) entry which is preliminary data.</text>
</comment>
<evidence type="ECO:0000313" key="3">
    <source>
        <dbReference type="Proteomes" id="UP000499080"/>
    </source>
</evidence>
<sequence>MDCRSFSKIPGLSRIVSAEMAILAAKSKSESAGVLYTMSFTTTEKKNQEEINQVILKAMRRDHNSQSIYVLTTGILNRYCEGSMSRQVLMHMSDHLMIWYATRW</sequence>
<accession>A0A4Y2S2K6</accession>
<evidence type="ECO:0000313" key="1">
    <source>
        <dbReference type="EMBL" id="GBN82194.1"/>
    </source>
</evidence>
<dbReference type="Proteomes" id="UP000499080">
    <property type="component" value="Unassembled WGS sequence"/>
</dbReference>
<keyword evidence="3" id="KW-1185">Reference proteome</keyword>
<dbReference type="EMBL" id="BGPR01019527">
    <property type="protein sequence ID" value="GBN82197.1"/>
    <property type="molecule type" value="Genomic_DNA"/>
</dbReference>
<reference evidence="2 3" key="1">
    <citation type="journal article" date="2019" name="Sci. Rep.">
        <title>Orb-weaving spider Araneus ventricosus genome elucidates the spidroin gene catalogue.</title>
        <authorList>
            <person name="Kono N."/>
            <person name="Nakamura H."/>
            <person name="Ohtoshi R."/>
            <person name="Moran D.A.P."/>
            <person name="Shinohara A."/>
            <person name="Yoshida Y."/>
            <person name="Fujiwara M."/>
            <person name="Mori M."/>
            <person name="Tomita M."/>
            <person name="Arakawa K."/>
        </authorList>
    </citation>
    <scope>NUCLEOTIDE SEQUENCE [LARGE SCALE GENOMIC DNA]</scope>
</reference>
<organism evidence="2 3">
    <name type="scientific">Araneus ventricosus</name>
    <name type="common">Orbweaver spider</name>
    <name type="synonym">Epeira ventricosa</name>
    <dbReference type="NCBI Taxonomy" id="182803"/>
    <lineage>
        <taxon>Eukaryota</taxon>
        <taxon>Metazoa</taxon>
        <taxon>Ecdysozoa</taxon>
        <taxon>Arthropoda</taxon>
        <taxon>Chelicerata</taxon>
        <taxon>Arachnida</taxon>
        <taxon>Araneae</taxon>
        <taxon>Araneomorphae</taxon>
        <taxon>Entelegynae</taxon>
        <taxon>Araneoidea</taxon>
        <taxon>Araneidae</taxon>
        <taxon>Araneus</taxon>
    </lineage>
</organism>
<evidence type="ECO:0000313" key="2">
    <source>
        <dbReference type="EMBL" id="GBN82197.1"/>
    </source>
</evidence>
<proteinExistence type="predicted"/>
<protein>
    <submittedName>
        <fullName evidence="2">Uncharacterized protein</fullName>
    </submittedName>
</protein>